<dbReference type="InterPro" id="IPR000843">
    <property type="entry name" value="HTH_LacI"/>
</dbReference>
<organism evidence="5 6">
    <name type="scientific">Paenibacillus sacheonensis</name>
    <dbReference type="NCBI Taxonomy" id="742054"/>
    <lineage>
        <taxon>Bacteria</taxon>
        <taxon>Bacillati</taxon>
        <taxon>Bacillota</taxon>
        <taxon>Bacilli</taxon>
        <taxon>Bacillales</taxon>
        <taxon>Paenibacillaceae</taxon>
        <taxon>Paenibacillus</taxon>
    </lineage>
</organism>
<keyword evidence="1" id="KW-0805">Transcription regulation</keyword>
<evidence type="ECO:0000313" key="6">
    <source>
        <dbReference type="Proteomes" id="UP000558113"/>
    </source>
</evidence>
<evidence type="ECO:0000259" key="4">
    <source>
        <dbReference type="PROSITE" id="PS50932"/>
    </source>
</evidence>
<feature type="domain" description="HTH lacI-type" evidence="4">
    <location>
        <begin position="4"/>
        <end position="58"/>
    </location>
</feature>
<dbReference type="GO" id="GO:0003700">
    <property type="term" value="F:DNA-binding transcription factor activity"/>
    <property type="evidence" value="ECO:0007669"/>
    <property type="project" value="TreeGrafter"/>
</dbReference>
<accession>A0A7X5BXM6</accession>
<dbReference type="GO" id="GO:0000976">
    <property type="term" value="F:transcription cis-regulatory region binding"/>
    <property type="evidence" value="ECO:0007669"/>
    <property type="project" value="TreeGrafter"/>
</dbReference>
<dbReference type="Gene3D" id="3.40.50.2300">
    <property type="match status" value="2"/>
</dbReference>
<comment type="caution">
    <text evidence="5">The sequence shown here is derived from an EMBL/GenBank/DDBJ whole genome shotgun (WGS) entry which is preliminary data.</text>
</comment>
<keyword evidence="6" id="KW-1185">Reference proteome</keyword>
<gene>
    <name evidence="5" type="ORF">GT003_06170</name>
</gene>
<dbReference type="SUPFAM" id="SSF53822">
    <property type="entry name" value="Periplasmic binding protein-like I"/>
    <property type="match status" value="1"/>
</dbReference>
<dbReference type="SUPFAM" id="SSF47413">
    <property type="entry name" value="lambda repressor-like DNA-binding domains"/>
    <property type="match status" value="1"/>
</dbReference>
<dbReference type="PROSITE" id="PS50932">
    <property type="entry name" value="HTH_LACI_2"/>
    <property type="match status" value="1"/>
</dbReference>
<evidence type="ECO:0000256" key="1">
    <source>
        <dbReference type="ARBA" id="ARBA00023015"/>
    </source>
</evidence>
<dbReference type="PANTHER" id="PTHR30146">
    <property type="entry name" value="LACI-RELATED TRANSCRIPTIONAL REPRESSOR"/>
    <property type="match status" value="1"/>
</dbReference>
<dbReference type="AlphaFoldDB" id="A0A7X5BXM6"/>
<proteinExistence type="predicted"/>
<name>A0A7X5BXM6_9BACL</name>
<dbReference type="InterPro" id="IPR046335">
    <property type="entry name" value="LacI/GalR-like_sensor"/>
</dbReference>
<reference evidence="5 6" key="1">
    <citation type="submission" date="2020-01" db="EMBL/GenBank/DDBJ databases">
        <title>Paenibacillus soybeanensis sp. nov. isolated from the nodules of soybean (Glycine max(L.) Merr).</title>
        <authorList>
            <person name="Wang H."/>
        </authorList>
    </citation>
    <scope>NUCLEOTIDE SEQUENCE [LARGE SCALE GENOMIC DNA]</scope>
    <source>
        <strain evidence="5 6">DSM 23054</strain>
    </source>
</reference>
<dbReference type="Pfam" id="PF00356">
    <property type="entry name" value="LacI"/>
    <property type="match status" value="1"/>
</dbReference>
<sequence length="353" mass="38601">MKSVTVYDIAKEANVSVATVSRVLNNTAPVKASTRERIQSLINKYQFQPNALARSLIKKVTGMIGIILPDITNPFFPEVLAGLEQEARKQGYTFFLCDTGSSNLDIKEQYKRETQYLNILMEKQVDGIIMIGGRIDLHKCSKEMAKEVAEINKRVPLVFINGNLPGAKFHRVVIDEEAGGRMVTEHLIGLGHRDIAFIGGYSQMSNTVERLQGFRMAMERAGLPVREEWIDHGGFSVQRGKNMMGRLLEMDTVPTAVVCANDLVGIGAIKAAVKSGLQVPRDVSITGVDGVPLAASVIPELTTMSLRCLELGRAAASVLHGLISKSGDVQTLTILQPELVIRESTSVPMQKEA</sequence>
<evidence type="ECO:0000313" key="5">
    <source>
        <dbReference type="EMBL" id="NBC68566.1"/>
    </source>
</evidence>
<dbReference type="InterPro" id="IPR028082">
    <property type="entry name" value="Peripla_BP_I"/>
</dbReference>
<dbReference type="PRINTS" id="PR00036">
    <property type="entry name" value="HTHLACI"/>
</dbReference>
<dbReference type="OrthoDB" id="9796186at2"/>
<dbReference type="RefSeq" id="WP_161695530.1">
    <property type="nucleotide sequence ID" value="NZ_JAAAMU010000003.1"/>
</dbReference>
<protein>
    <submittedName>
        <fullName evidence="5">Substrate-binding domain-containing protein</fullName>
    </submittedName>
</protein>
<dbReference type="Pfam" id="PF13377">
    <property type="entry name" value="Peripla_BP_3"/>
    <property type="match status" value="1"/>
</dbReference>
<dbReference type="EMBL" id="JAAAMU010000003">
    <property type="protein sequence ID" value="NBC68566.1"/>
    <property type="molecule type" value="Genomic_DNA"/>
</dbReference>
<dbReference type="PANTHER" id="PTHR30146:SF109">
    <property type="entry name" value="HTH-TYPE TRANSCRIPTIONAL REGULATOR GALS"/>
    <property type="match status" value="1"/>
</dbReference>
<dbReference type="CDD" id="cd06267">
    <property type="entry name" value="PBP1_LacI_sugar_binding-like"/>
    <property type="match status" value="1"/>
</dbReference>
<dbReference type="SMART" id="SM00354">
    <property type="entry name" value="HTH_LACI"/>
    <property type="match status" value="1"/>
</dbReference>
<evidence type="ECO:0000256" key="2">
    <source>
        <dbReference type="ARBA" id="ARBA00023125"/>
    </source>
</evidence>
<evidence type="ECO:0000256" key="3">
    <source>
        <dbReference type="ARBA" id="ARBA00023163"/>
    </source>
</evidence>
<keyword evidence="3" id="KW-0804">Transcription</keyword>
<dbReference type="Proteomes" id="UP000558113">
    <property type="component" value="Unassembled WGS sequence"/>
</dbReference>
<dbReference type="Gene3D" id="1.10.260.40">
    <property type="entry name" value="lambda repressor-like DNA-binding domains"/>
    <property type="match status" value="1"/>
</dbReference>
<dbReference type="CDD" id="cd01392">
    <property type="entry name" value="HTH_LacI"/>
    <property type="match status" value="1"/>
</dbReference>
<dbReference type="InterPro" id="IPR010982">
    <property type="entry name" value="Lambda_DNA-bd_dom_sf"/>
</dbReference>
<dbReference type="PROSITE" id="PS00356">
    <property type="entry name" value="HTH_LACI_1"/>
    <property type="match status" value="1"/>
</dbReference>
<keyword evidence="2" id="KW-0238">DNA-binding</keyword>